<dbReference type="EMBL" id="CAJRGZ010000032">
    <property type="protein sequence ID" value="CAG5188124.1"/>
    <property type="molecule type" value="Genomic_DNA"/>
</dbReference>
<dbReference type="AlphaFoldDB" id="A0A8J2IBY4"/>
<gene>
    <name evidence="1" type="ORF">ALTATR162_LOCUS11879</name>
</gene>
<dbReference type="RefSeq" id="XP_043175458.1">
    <property type="nucleotide sequence ID" value="XM_043319523.1"/>
</dbReference>
<organism evidence="1 2">
    <name type="scientific">Alternaria atra</name>
    <dbReference type="NCBI Taxonomy" id="119953"/>
    <lineage>
        <taxon>Eukaryota</taxon>
        <taxon>Fungi</taxon>
        <taxon>Dikarya</taxon>
        <taxon>Ascomycota</taxon>
        <taxon>Pezizomycotina</taxon>
        <taxon>Dothideomycetes</taxon>
        <taxon>Pleosporomycetidae</taxon>
        <taxon>Pleosporales</taxon>
        <taxon>Pleosporineae</taxon>
        <taxon>Pleosporaceae</taxon>
        <taxon>Alternaria</taxon>
        <taxon>Alternaria sect. Ulocladioides</taxon>
    </lineage>
</organism>
<comment type="caution">
    <text evidence="1">The sequence shown here is derived from an EMBL/GenBank/DDBJ whole genome shotgun (WGS) entry which is preliminary data.</text>
</comment>
<dbReference type="PANTHER" id="PTHR38119">
    <property type="entry name" value="BTB DOMAIN-CONTAINING PROTEIN-RELATED"/>
    <property type="match status" value="1"/>
</dbReference>
<evidence type="ECO:0000313" key="1">
    <source>
        <dbReference type="EMBL" id="CAG5188124.1"/>
    </source>
</evidence>
<reference evidence="1" key="1">
    <citation type="submission" date="2021-05" db="EMBL/GenBank/DDBJ databases">
        <authorList>
            <person name="Stam R."/>
        </authorList>
    </citation>
    <scope>NUCLEOTIDE SEQUENCE</scope>
    <source>
        <strain evidence="1">CS162</strain>
    </source>
</reference>
<dbReference type="GeneID" id="67012199"/>
<dbReference type="PANTHER" id="PTHR38119:SF1">
    <property type="entry name" value="BTB DOMAIN-CONTAINING PROTEIN"/>
    <property type="match status" value="1"/>
</dbReference>
<evidence type="ECO:0000313" key="2">
    <source>
        <dbReference type="Proteomes" id="UP000676310"/>
    </source>
</evidence>
<proteinExistence type="predicted"/>
<dbReference type="OrthoDB" id="5280838at2759"/>
<protein>
    <recommendedName>
        <fullName evidence="3">BTB domain-containing protein</fullName>
    </recommendedName>
</protein>
<dbReference type="Proteomes" id="UP000676310">
    <property type="component" value="Unassembled WGS sequence"/>
</dbReference>
<keyword evidence="2" id="KW-1185">Reference proteome</keyword>
<accession>A0A8J2IBY4</accession>
<sequence length="403" mass="45380">MHYTPAEFFSIFNTGDVFIKTELVTPSKQWQLHSNILARFSSWFAKSLSSMATSTIGAQCASYIIEEVDGKILLVQQQATGERPVIEDVNNGTLKNIKITMKNEDPEYKPSFCNPTDHAATIHLYDQIFNTFYNIPIDLSAANIAASLTHSENLMKTARNLGCLESLPSLTSQINATLLQHRHALFRAIKNDPARWLLLSLSLQNGLIYTEALIHMSGAHPCWPWPTPRSNLPEEILRLITTKSASLNHLCTEVERSLLLLTIHVGRNANSHAVSPVTNSEFDTWFIVSTFRSILGKELTELDNNSKKPLLRGTVFRKIRKGEGYMPYEDMRRMMEQVMPSSVQNLSEDLAMLKREASVYVEELARNECLLDVEGQKVGWLTCVNVGKEDIPWRAGDGDEVGR</sequence>
<evidence type="ECO:0008006" key="3">
    <source>
        <dbReference type="Google" id="ProtNLM"/>
    </source>
</evidence>
<name>A0A8J2IBY4_9PLEO</name>